<sequence length="3179" mass="360396">MEKQGENFNVNPHDVERAERDSIKLLYKCFCNNLQLGQWEVARSCIQQLKEKEAIIGCDINDILTEIAENPYQQSLGSSTLNSPSQLSWLCLLECQTLSDKSSEEKIFWLTKLTKDADFRLLLAEIPPDTDSNIIKELYGYLQTTSNQRPISLDLSSKVTHTLSKNTLNFLKQLLLSKTDLGHLIINHLMIRDVQEKPSSNTDFSHSDSQGGGDNISRNNETLQSLYVQCINTVLDHIEKTTIKQQEKLEQFSKLLGYYDPQPYWNYLQLRQLFTRLLETSGQDGSLLSKDTIVSLLIGRKNNYLIDEFCKLEYELLSTKACEMNNRETAGISEEEKCIIYVFCEQDRENRWRNMFLLSTKKQKHFLEMILNTALNLVKAEKFSLLEKLLSHEELKPLKPMVLLIGWSYCSSCNIARQLLSILWNEQDECNHTALTASCKRLSYQIDLIQWCLEKAKPLIESSSNTSMASHERATNMLQNLSTHSVLFVLHQSTRISALNPDEVLRLLQNTSHTENPDNRKKSVRFQDEKTKTSSHFDNEPISIEQQCDISIFRSFCAIKNTMDILAFCSEHFEHELMNPVCIKNSLRPKHLMRAFSMEEGVSSSSDGEDWLSSSQTGQSLMSDNVNNFEKLYEMNVTKKLIATKIHLKQLHPLQLRVETLENILSLLFVTHEDFNSDYVQDPDSGDEEGEVGSKRNSAENMSLNSEEETPQIGKKMNFSRSSQKANPDPASSSQSFPVSVGYDEPFEDTVQTSQSLQQSVSIPQNQLADAKTTPTKKLSLTLTSLRKMSSLNKSSEISSSLTSGNMKIGFLANEYIVRDILAMLKDSLLDLNTVRFKLSGKDGDTKDGKTNDLMIDSELEKLLVQHVKSSITSETLQQRITRLTQLIHEAQWRFQLVCHEQVPRQPGMLLQRPVICTDNETSILLSNSSLRRSRSKSPRKEVVGTISSDDDNMFGAASVKKSGRNSVDLRRGQPASLSSVASRTPGIIPLMLSSPDSLLSMCLSKGNFGQATQVIKLFKLEKKDDTAEVSFSDSFKKAASSLSSLVENPGKAAPSSSRPGKLSIKALGSVAAAGMASATLTNITDDLLSVRDIPQLPKPNLPKSNKLLIFFTEVHVSIAVLVDLLLTSCKTWELCNKMLDVIKSKMNVKNISDLNNDHQNMETMVIGCQTYLSELQKLLELSVDPDTHMTYAESENAKRTSVPRQSFVNMLLSATTPVTAERLKNFIGVKEEIKHLLNRVVGVLSEMKQSGSEDVSFDDSLPSPSSPAPSPSPSPSPHLSPLGSISSRSSFRIEPPVMHTVMKQLIACMEKYVPTGGMVRMLKRSRNSIVTPNRNYLLSLYDHVKELAFLVAQSESKAQESIVLPKNYFRMLQEGPILILGRLMFNKKLQPAKLEKVAAKLSLNLTHIIVHSCCPRIPSKQVLPIITDKTRQGYKEERTKIIYNDGEPTKMLSGLNAEKLIQEILSNIIFKMKETAIKCNAKEIFDVTCAKLFVQEDGYDELFSTTRDLQLADLNELKSSDEKTSFFINLHNLMTIHVHLDYIEYRLHKQKMLENEESRPVSFSDGEVFTMSSLDHLVHRQQFAYKVGQLGVVSLSDIQHFIYQQKCQPIFKANNIVVPRFGMSCHDPWNIYSPPIDDRFIFLQIDGCISSPFLQVVYSETLSNQLQITMKEYINQTVSVDVDKKQVTVSQYIMWYKESQSVDASNKSEYLVLKEVIDFILNYLDGTKRDMLQDLINMDINEDGSTENIDTAGRKELPFTVTVQPFNQEFTIVFTSSCLPSAETPVLPPCSKPKLVSRMESSIESLLERSGSYIENPSYLLTPTTLDYIKSDSLLVATMVSLVCADELDEIDQHFNDDYFRQESFPKNRTMSDISLVDIRSYRYQRLTDDFPVLQRHLLNYILPLAGADNPDISNSGDPILKFVTNDIDEKVKLCMFSLHNSVQFQDVVIEMILRFLQTDNYYSILTILRSIPEIVMIQKREWQILHDYVISCLAMKYCQSSDCDPKVIRLLRYFYCVNTQVRTILKVCNNLPLDMAIDLLELCLSQDISCELIPVVRNQLQVLTVYSKIIDSVRNLQFKLSMRTSEFFIVENKDILYHSALEPFTDWHYLVKCSCDSPQDVFAVLMKTGIYATAKEWARINNVPQKLKLDVEERYIVSLLSSETTDAVKAFQTLEDLKKESESTCLTMCENLLQKLPDHRHILFLTSYMLNQLGSVLQHNKQDVQLRHIGAKALQCLPSSLRGDYSNLITSPHLILEQLLMNMKADLAGQVFSEIKDDFAALNDEKLRLSTDQFNQMLTKYAKLGVEVTVVQYYPADRERSFSTESGELKREESDLQKSFMESVRLRRRGIELSVSPRGQSISSPAASPRRRSSLYLKPPVEGASSSSLNSNQGKFIMPPVPPPPEKWVKDESTSVCMVCNVERFSMFNRRHHCRRCGRVVCSACSTKRSEIQGVSARVCDDCYQQIFGQINAKPKEQEFYSHTPDKLSEASNSPQQAPYCSSYNSVTSPDKDGNTLNITVQGDSEWKLKTDENYNKLVRDEFYFEQAPSVSLSISILNQHSNGTECGHVLLKMCEDLSKFLQPIAPGVPNPEVDYSLIISMIKQLLFQAKMKFLKCGDNKNIGQCDMYQTRVDLLKILVEANYRNLPTIEELTKVDTVRRLRDKLISDERLSLAMEVSTKCGLDSSGVWAAWGMALLHCGNYTGAREKFTHCLKAPKDKNQTTVSSRLLLEVVDHLETLPATGATEIQMLLSSPASIKSLIKMPASVSVEESSMETIQFQECIYYLKTYGTYLELLHLLRRNGYWMKASEYIIQHKCISEVFIEGLLVPALNSGDLDKLLDQMVMLDKSLEKWNNYLTATCRYLLKQRLHHALYQIQIFMKDYLRAAMTCISHFYQQGCQSYLDLAKRIQYLFTAQQHMNAYLDPSKWGSVKHPFNSSTKKGVDWRGSPPENPVRLSLTTEEVNKHVRTIALQIEITQYLDQCLKKMEGDAATLAASYVVESQKSNLPTLFGNSKMRTELVTMILQSGDMIKSGFDLSVRIIKECRLSSTAIFTQTARELAKRQHYGSIRELLDTLNISGISLTDDDSDEIIRAGLLVLADNQEEAKETENLIKLLKKDTNKINAYILCGKLRSAYLLAVKSDRVEDVQRIAGAAQRTGQAAVKNICTKWLQQRQK</sequence>
<dbReference type="InterPro" id="IPR013083">
    <property type="entry name" value="Znf_RING/FYVE/PHD"/>
</dbReference>
<comment type="caution">
    <text evidence="8">The sequence shown here is derived from an EMBL/GenBank/DDBJ whole genome shotgun (WGS) entry which is preliminary data.</text>
</comment>
<dbReference type="InterPro" id="IPR028730">
    <property type="entry name" value="ZFYVE26"/>
</dbReference>
<feature type="domain" description="FYVE-type" evidence="7">
    <location>
        <begin position="2413"/>
        <end position="2470"/>
    </location>
</feature>
<dbReference type="GO" id="GO:0000724">
    <property type="term" value="P:double-strand break repair via homologous recombination"/>
    <property type="evidence" value="ECO:0007669"/>
    <property type="project" value="InterPro"/>
</dbReference>
<feature type="compositionally biased region" description="Polar residues" evidence="6">
    <location>
        <begin position="197"/>
        <end position="209"/>
    </location>
</feature>
<dbReference type="GO" id="GO:0032465">
    <property type="term" value="P:regulation of cytokinesis"/>
    <property type="evidence" value="ECO:0007669"/>
    <property type="project" value="TreeGrafter"/>
</dbReference>
<dbReference type="GO" id="GO:0005813">
    <property type="term" value="C:centrosome"/>
    <property type="evidence" value="ECO:0007669"/>
    <property type="project" value="TreeGrafter"/>
</dbReference>
<dbReference type="Pfam" id="PF04784">
    <property type="entry name" value="DUF547"/>
    <property type="match status" value="1"/>
</dbReference>
<keyword evidence="4" id="KW-0862">Zinc</keyword>
<dbReference type="PANTHER" id="PTHR46591">
    <property type="entry name" value="ZINC FINGER FYVE DOMAIN-CONTAINING PROTEIN 26"/>
    <property type="match status" value="1"/>
</dbReference>
<dbReference type="PROSITE" id="PS50178">
    <property type="entry name" value="ZF_FYVE"/>
    <property type="match status" value="1"/>
</dbReference>
<dbReference type="PANTHER" id="PTHR46591:SF1">
    <property type="entry name" value="ZINC FINGER FYVE DOMAIN-CONTAINING PROTEIN 26"/>
    <property type="match status" value="1"/>
</dbReference>
<dbReference type="GO" id="GO:0032266">
    <property type="term" value="F:phosphatidylinositol-3-phosphate binding"/>
    <property type="evidence" value="ECO:0007669"/>
    <property type="project" value="InterPro"/>
</dbReference>
<evidence type="ECO:0000259" key="7">
    <source>
        <dbReference type="PROSITE" id="PS50178"/>
    </source>
</evidence>
<feature type="region of interest" description="Disordered" evidence="6">
    <location>
        <begin position="197"/>
        <end position="216"/>
    </location>
</feature>
<name>A0AAN8JRL8_PATCE</name>
<feature type="region of interest" description="Disordered" evidence="6">
    <location>
        <begin position="928"/>
        <end position="948"/>
    </location>
</feature>
<dbReference type="GO" id="GO:0000281">
    <property type="term" value="P:mitotic cytokinesis"/>
    <property type="evidence" value="ECO:0007669"/>
    <property type="project" value="InterPro"/>
</dbReference>
<organism evidence="8 9">
    <name type="scientific">Patella caerulea</name>
    <name type="common">Rayed Mediterranean limpet</name>
    <dbReference type="NCBI Taxonomy" id="87958"/>
    <lineage>
        <taxon>Eukaryota</taxon>
        <taxon>Metazoa</taxon>
        <taxon>Spiralia</taxon>
        <taxon>Lophotrochozoa</taxon>
        <taxon>Mollusca</taxon>
        <taxon>Gastropoda</taxon>
        <taxon>Patellogastropoda</taxon>
        <taxon>Patelloidea</taxon>
        <taxon>Patellidae</taxon>
        <taxon>Patella</taxon>
    </lineage>
</organism>
<dbReference type="Gene3D" id="3.30.40.10">
    <property type="entry name" value="Zinc/RING finger domain, C3HC4 (zinc finger)"/>
    <property type="match status" value="1"/>
</dbReference>
<dbReference type="GO" id="GO:0005765">
    <property type="term" value="C:lysosomal membrane"/>
    <property type="evidence" value="ECO:0007669"/>
    <property type="project" value="TreeGrafter"/>
</dbReference>
<evidence type="ECO:0000256" key="2">
    <source>
        <dbReference type="ARBA" id="ARBA00022723"/>
    </source>
</evidence>
<evidence type="ECO:0000256" key="3">
    <source>
        <dbReference type="ARBA" id="ARBA00022771"/>
    </source>
</evidence>
<keyword evidence="2" id="KW-0479">Metal-binding</keyword>
<reference evidence="8 9" key="1">
    <citation type="submission" date="2024-01" db="EMBL/GenBank/DDBJ databases">
        <title>The genome of the rayed Mediterranean limpet Patella caerulea (Linnaeus, 1758).</title>
        <authorList>
            <person name="Anh-Thu Weber A."/>
            <person name="Halstead-Nussloch G."/>
        </authorList>
    </citation>
    <scope>NUCLEOTIDE SEQUENCE [LARGE SCALE GENOMIC DNA]</scope>
    <source>
        <strain evidence="8">AATW-2023a</strain>
        <tissue evidence="8">Whole specimen</tissue>
    </source>
</reference>
<evidence type="ECO:0000256" key="6">
    <source>
        <dbReference type="SAM" id="MobiDB-lite"/>
    </source>
</evidence>
<proteinExistence type="predicted"/>
<evidence type="ECO:0000256" key="1">
    <source>
        <dbReference type="ARBA" id="ARBA00022553"/>
    </source>
</evidence>
<keyword evidence="1" id="KW-0597">Phosphoprotein</keyword>
<evidence type="ECO:0000256" key="5">
    <source>
        <dbReference type="PROSITE-ProRule" id="PRU00091"/>
    </source>
</evidence>
<feature type="compositionally biased region" description="Polar residues" evidence="6">
    <location>
        <begin position="719"/>
        <end position="738"/>
    </location>
</feature>
<dbReference type="InterPro" id="IPR057946">
    <property type="entry name" value="TPR_ZFYVE26"/>
</dbReference>
<feature type="region of interest" description="Disordered" evidence="6">
    <location>
        <begin position="677"/>
        <end position="744"/>
    </location>
</feature>
<dbReference type="GO" id="GO:0030496">
    <property type="term" value="C:midbody"/>
    <property type="evidence" value="ECO:0007669"/>
    <property type="project" value="TreeGrafter"/>
</dbReference>
<feature type="compositionally biased region" description="Polar residues" evidence="6">
    <location>
        <begin position="2386"/>
        <end position="2396"/>
    </location>
</feature>
<accession>A0AAN8JRL8</accession>
<dbReference type="Pfam" id="PF25569">
    <property type="entry name" value="TPR_ZFYVE26"/>
    <property type="match status" value="1"/>
</dbReference>
<evidence type="ECO:0000256" key="4">
    <source>
        <dbReference type="ARBA" id="ARBA00022833"/>
    </source>
</evidence>
<dbReference type="InterPro" id="IPR006869">
    <property type="entry name" value="DUF547"/>
</dbReference>
<feature type="compositionally biased region" description="Pro residues" evidence="6">
    <location>
        <begin position="1265"/>
        <end position="1279"/>
    </location>
</feature>
<evidence type="ECO:0000313" key="9">
    <source>
        <dbReference type="Proteomes" id="UP001347796"/>
    </source>
</evidence>
<evidence type="ECO:0000313" key="8">
    <source>
        <dbReference type="EMBL" id="KAK6181135.1"/>
    </source>
</evidence>
<feature type="region of interest" description="Disordered" evidence="6">
    <location>
        <begin position="2359"/>
        <end position="2398"/>
    </location>
</feature>
<dbReference type="InterPro" id="IPR000306">
    <property type="entry name" value="Znf_FYVE"/>
</dbReference>
<dbReference type="InterPro" id="IPR017455">
    <property type="entry name" value="Znf_FYVE-rel"/>
</dbReference>
<dbReference type="Proteomes" id="UP001347796">
    <property type="component" value="Unassembled WGS sequence"/>
</dbReference>
<dbReference type="EMBL" id="JAZGQO010000007">
    <property type="protein sequence ID" value="KAK6181135.1"/>
    <property type="molecule type" value="Genomic_DNA"/>
</dbReference>
<gene>
    <name evidence="8" type="ORF">SNE40_009062</name>
</gene>
<dbReference type="InterPro" id="IPR011011">
    <property type="entry name" value="Znf_FYVE_PHD"/>
</dbReference>
<dbReference type="GO" id="GO:0008270">
    <property type="term" value="F:zinc ion binding"/>
    <property type="evidence" value="ECO:0007669"/>
    <property type="project" value="UniProtKB-KW"/>
</dbReference>
<dbReference type="Pfam" id="PF01363">
    <property type="entry name" value="FYVE"/>
    <property type="match status" value="1"/>
</dbReference>
<dbReference type="SMART" id="SM00064">
    <property type="entry name" value="FYVE"/>
    <property type="match status" value="1"/>
</dbReference>
<protein>
    <recommendedName>
        <fullName evidence="7">FYVE-type domain-containing protein</fullName>
    </recommendedName>
</protein>
<feature type="region of interest" description="Disordered" evidence="6">
    <location>
        <begin position="1253"/>
        <end position="1286"/>
    </location>
</feature>
<keyword evidence="9" id="KW-1185">Reference proteome</keyword>
<dbReference type="SUPFAM" id="SSF57903">
    <property type="entry name" value="FYVE/PHD zinc finger"/>
    <property type="match status" value="1"/>
</dbReference>
<feature type="compositionally biased region" description="Basic and acidic residues" evidence="6">
    <location>
        <begin position="515"/>
        <end position="536"/>
    </location>
</feature>
<feature type="region of interest" description="Disordered" evidence="6">
    <location>
        <begin position="509"/>
        <end position="536"/>
    </location>
</feature>
<keyword evidence="3 5" id="KW-0863">Zinc-finger</keyword>